<name>A0A016TI32_9BILA</name>
<dbReference type="EMBL" id="JARK01001435">
    <property type="protein sequence ID" value="EYC02584.1"/>
    <property type="molecule type" value="Genomic_DNA"/>
</dbReference>
<evidence type="ECO:0000313" key="2">
    <source>
        <dbReference type="Proteomes" id="UP000024635"/>
    </source>
</evidence>
<reference evidence="2" key="1">
    <citation type="journal article" date="2015" name="Nat. Genet.">
        <title>The genome and transcriptome of the zoonotic hookworm Ancylostoma ceylanicum identify infection-specific gene families.</title>
        <authorList>
            <person name="Schwarz E.M."/>
            <person name="Hu Y."/>
            <person name="Antoshechkin I."/>
            <person name="Miller M.M."/>
            <person name="Sternberg P.W."/>
            <person name="Aroian R.V."/>
        </authorList>
    </citation>
    <scope>NUCLEOTIDE SEQUENCE</scope>
    <source>
        <strain evidence="2">HY135</strain>
    </source>
</reference>
<dbReference type="AlphaFoldDB" id="A0A016TI32"/>
<proteinExistence type="predicted"/>
<accession>A0A016TI32</accession>
<evidence type="ECO:0000313" key="1">
    <source>
        <dbReference type="EMBL" id="EYC02584.1"/>
    </source>
</evidence>
<dbReference type="OrthoDB" id="6428870at2759"/>
<organism evidence="1 2">
    <name type="scientific">Ancylostoma ceylanicum</name>
    <dbReference type="NCBI Taxonomy" id="53326"/>
    <lineage>
        <taxon>Eukaryota</taxon>
        <taxon>Metazoa</taxon>
        <taxon>Ecdysozoa</taxon>
        <taxon>Nematoda</taxon>
        <taxon>Chromadorea</taxon>
        <taxon>Rhabditida</taxon>
        <taxon>Rhabditina</taxon>
        <taxon>Rhabditomorpha</taxon>
        <taxon>Strongyloidea</taxon>
        <taxon>Ancylostomatidae</taxon>
        <taxon>Ancylostomatinae</taxon>
        <taxon>Ancylostoma</taxon>
    </lineage>
</organism>
<sequence length="99" mass="11293">MVRLLIDRSTGHQMWKESIVYSPLAESVVPYFVPTRLHTCINTAACGKPICLQFDVHLLQRKNQVYLHAQGTRNGSHENAANYILRFSTLLCSGFCKKR</sequence>
<comment type="caution">
    <text evidence="1">The sequence shown here is derived from an EMBL/GenBank/DDBJ whole genome shotgun (WGS) entry which is preliminary data.</text>
</comment>
<dbReference type="Proteomes" id="UP000024635">
    <property type="component" value="Unassembled WGS sequence"/>
</dbReference>
<gene>
    <name evidence="1" type="primary">Acey_s0099.g3193</name>
    <name evidence="1" type="ORF">Y032_0099g3193</name>
</gene>
<keyword evidence="2" id="KW-1185">Reference proteome</keyword>
<protein>
    <submittedName>
        <fullName evidence="1">Uncharacterized protein</fullName>
    </submittedName>
</protein>